<dbReference type="Proteomes" id="UP000838412">
    <property type="component" value="Chromosome 18"/>
</dbReference>
<organism evidence="2 3">
    <name type="scientific">Branchiostoma lanceolatum</name>
    <name type="common">Common lancelet</name>
    <name type="synonym">Amphioxus lanceolatum</name>
    <dbReference type="NCBI Taxonomy" id="7740"/>
    <lineage>
        <taxon>Eukaryota</taxon>
        <taxon>Metazoa</taxon>
        <taxon>Chordata</taxon>
        <taxon>Cephalochordata</taxon>
        <taxon>Leptocardii</taxon>
        <taxon>Amphioxiformes</taxon>
        <taxon>Branchiostomatidae</taxon>
        <taxon>Branchiostoma</taxon>
    </lineage>
</organism>
<proteinExistence type="predicted"/>
<accession>A0A8K0EFH8</accession>
<dbReference type="AlphaFoldDB" id="A0A8K0EFH8"/>
<evidence type="ECO:0000313" key="2">
    <source>
        <dbReference type="EMBL" id="CAH1251113.1"/>
    </source>
</evidence>
<name>A0A8K0EFH8_BRALA</name>
<evidence type="ECO:0000313" key="3">
    <source>
        <dbReference type="Proteomes" id="UP000838412"/>
    </source>
</evidence>
<keyword evidence="1" id="KW-0175">Coiled coil</keyword>
<dbReference type="EMBL" id="OV696703">
    <property type="protein sequence ID" value="CAH1251113.1"/>
    <property type="molecule type" value="Genomic_DNA"/>
</dbReference>
<protein>
    <submittedName>
        <fullName evidence="2">UNC13C protein</fullName>
    </submittedName>
</protein>
<evidence type="ECO:0000256" key="1">
    <source>
        <dbReference type="SAM" id="Coils"/>
    </source>
</evidence>
<gene>
    <name evidence="2" type="primary">UNC13C</name>
    <name evidence="2" type="ORF">BLAG_LOCUS11598</name>
</gene>
<keyword evidence="3" id="KW-1185">Reference proteome</keyword>
<sequence length="247" mass="27934">MLTRRRGSRRGDNHMAGSVTLESIAAQLTTLSTQTTKNFSDLSRSVSEMKNDIKSLRSELTDVTESVEVAHKDIDLIKTELIPAETRALQSQVDELKTRLLAAEMYSKKQNLLFWGIQHDASEDVEKKVREFMTAKLQVSHADSIPFVNVHRLPRMKGNPIIVKFVSQLHRDTVLRHAFNLPPNSGSGVSQHLPVALQKKKQELRPAFDDARKKNQKPKYRVDGAQVTLVVDGKTYKTAQSYFEHST</sequence>
<dbReference type="OrthoDB" id="5989141at2759"/>
<reference evidence="2" key="1">
    <citation type="submission" date="2022-01" db="EMBL/GenBank/DDBJ databases">
        <authorList>
            <person name="Braso-Vives M."/>
        </authorList>
    </citation>
    <scope>NUCLEOTIDE SEQUENCE</scope>
</reference>
<feature type="coiled-coil region" evidence="1">
    <location>
        <begin position="39"/>
        <end position="66"/>
    </location>
</feature>